<keyword evidence="2" id="KW-1185">Reference proteome</keyword>
<protein>
    <recommendedName>
        <fullName evidence="3">JAB domain-containing protein</fullName>
    </recommendedName>
</protein>
<dbReference type="AlphaFoldDB" id="U5QK03"/>
<evidence type="ECO:0000313" key="2">
    <source>
        <dbReference type="Proteomes" id="UP000017396"/>
    </source>
</evidence>
<evidence type="ECO:0008006" key="3">
    <source>
        <dbReference type="Google" id="ProtNLM"/>
    </source>
</evidence>
<dbReference type="eggNOG" id="ENOG5033HCC">
    <property type="taxonomic scope" value="Bacteria"/>
</dbReference>
<dbReference type="STRING" id="1183438.GKIL_1749"/>
<dbReference type="RefSeq" id="WP_023173117.1">
    <property type="nucleotide sequence ID" value="NC_022600.1"/>
</dbReference>
<evidence type="ECO:0000313" key="1">
    <source>
        <dbReference type="EMBL" id="AGY57995.1"/>
    </source>
</evidence>
<dbReference type="KEGG" id="glj:GKIL_1749"/>
<dbReference type="HOGENOM" id="CLU_099830_0_0_3"/>
<dbReference type="PATRIC" id="fig|1183438.3.peg.1716"/>
<name>U5QK03_GLOK1</name>
<dbReference type="EMBL" id="CP003587">
    <property type="protein sequence ID" value="AGY57995.1"/>
    <property type="molecule type" value="Genomic_DNA"/>
</dbReference>
<reference evidence="1 2" key="1">
    <citation type="journal article" date="2013" name="PLoS ONE">
        <title>Cultivation and Complete Genome Sequencing of Gloeobacter kilaueensis sp. nov., from a Lava Cave in Kilauea Caldera, Hawai'i.</title>
        <authorList>
            <person name="Saw J.H."/>
            <person name="Schatz M."/>
            <person name="Brown M.V."/>
            <person name="Kunkel D.D."/>
            <person name="Foster J.S."/>
            <person name="Shick H."/>
            <person name="Christensen S."/>
            <person name="Hou S."/>
            <person name="Wan X."/>
            <person name="Donachie S.P."/>
        </authorList>
    </citation>
    <scope>NUCLEOTIDE SEQUENCE [LARGE SCALE GENOMIC DNA]</scope>
    <source>
        <strain evidence="2">JS</strain>
    </source>
</reference>
<proteinExistence type="predicted"/>
<organism evidence="1 2">
    <name type="scientific">Gloeobacter kilaueensis (strain ATCC BAA-2537 / CCAP 1431/1 / ULC 316 / JS1)</name>
    <dbReference type="NCBI Taxonomy" id="1183438"/>
    <lineage>
        <taxon>Bacteria</taxon>
        <taxon>Bacillati</taxon>
        <taxon>Cyanobacteriota</taxon>
        <taxon>Cyanophyceae</taxon>
        <taxon>Gloeobacterales</taxon>
        <taxon>Gloeobacteraceae</taxon>
        <taxon>Gloeobacter</taxon>
    </lineage>
</organism>
<gene>
    <name evidence="1" type="ORF">GKIL_1749</name>
</gene>
<accession>U5QK03</accession>
<dbReference type="Proteomes" id="UP000017396">
    <property type="component" value="Chromosome"/>
</dbReference>
<dbReference type="OrthoDB" id="570424at2"/>
<sequence>MIRYLPLAGPLPPALPYGWDYLFAQDGVGLRARRTGLEVCMPLSCGAIRLQGLRPLRPYFSLEYPRVPATCLQAIVAHSLAATDHDGRPLEALFYLKYSLGAWQLRAPATSATSTSVIAVDRHDSDADVELHSHHAMTPRFSLRDDEEEQGFRIYAVIGHLFTTPALHVRVGCFGHFWSIPAASVFEMPVDIIDYLEIQNG</sequence>